<evidence type="ECO:0000256" key="1">
    <source>
        <dbReference type="ARBA" id="ARBA00004141"/>
    </source>
</evidence>
<evidence type="ECO:0000256" key="6">
    <source>
        <dbReference type="ARBA" id="ARBA00022622"/>
    </source>
</evidence>
<dbReference type="Pfam" id="PF20684">
    <property type="entry name" value="Fung_rhodopsin"/>
    <property type="match status" value="1"/>
</dbReference>
<organism evidence="19 20">
    <name type="scientific">Cercophora scortea</name>
    <dbReference type="NCBI Taxonomy" id="314031"/>
    <lineage>
        <taxon>Eukaryota</taxon>
        <taxon>Fungi</taxon>
        <taxon>Dikarya</taxon>
        <taxon>Ascomycota</taxon>
        <taxon>Pezizomycotina</taxon>
        <taxon>Sordariomycetes</taxon>
        <taxon>Sordariomycetidae</taxon>
        <taxon>Sordariales</taxon>
        <taxon>Lasiosphaeriaceae</taxon>
        <taxon>Cercophora</taxon>
    </lineage>
</organism>
<dbReference type="Pfam" id="PF05730">
    <property type="entry name" value="CFEM"/>
    <property type="match status" value="1"/>
</dbReference>
<protein>
    <submittedName>
        <fullName evidence="19">CFEM domain-containing protein</fullName>
    </submittedName>
</protein>
<keyword evidence="5" id="KW-0964">Secreted</keyword>
<evidence type="ECO:0000256" key="8">
    <source>
        <dbReference type="ARBA" id="ARBA00022729"/>
    </source>
</evidence>
<feature type="compositionally biased region" description="Polar residues" evidence="15">
    <location>
        <begin position="390"/>
        <end position="405"/>
    </location>
</feature>
<evidence type="ECO:0000256" key="12">
    <source>
        <dbReference type="ARBA" id="ARBA00023288"/>
    </source>
</evidence>
<feature type="transmembrane region" description="Helical" evidence="16">
    <location>
        <begin position="94"/>
        <end position="115"/>
    </location>
</feature>
<keyword evidence="7 16" id="KW-0812">Transmembrane</keyword>
<feature type="transmembrane region" description="Helical" evidence="16">
    <location>
        <begin position="259"/>
        <end position="277"/>
    </location>
</feature>
<evidence type="ECO:0000256" key="15">
    <source>
        <dbReference type="SAM" id="MobiDB-lite"/>
    </source>
</evidence>
<dbReference type="AlphaFoldDB" id="A0AAE0IG55"/>
<name>A0AAE0IG55_9PEZI</name>
<keyword evidence="14" id="KW-0479">Metal-binding</keyword>
<dbReference type="PANTHER" id="PTHR33048">
    <property type="entry name" value="PTH11-LIKE INTEGRAL MEMBRANE PROTEIN (AFU_ORTHOLOGUE AFUA_5G11245)"/>
    <property type="match status" value="1"/>
</dbReference>
<feature type="chain" id="PRO_5042015836" evidence="17">
    <location>
        <begin position="21"/>
        <end position="435"/>
    </location>
</feature>
<keyword evidence="8 17" id="KW-0732">Signal</keyword>
<feature type="transmembrane region" description="Helical" evidence="16">
    <location>
        <begin position="289"/>
        <end position="308"/>
    </location>
</feature>
<feature type="domain" description="CFEM" evidence="18">
    <location>
        <begin position="1"/>
        <end position="111"/>
    </location>
</feature>
<keyword evidence="9 16" id="KW-1133">Transmembrane helix</keyword>
<comment type="subcellular location">
    <subcellularLocation>
        <location evidence="2">Membrane</location>
        <topology evidence="2">Lipid-anchor</topology>
        <topology evidence="2">GPI-anchor</topology>
    </subcellularLocation>
    <subcellularLocation>
        <location evidence="1">Membrane</location>
        <topology evidence="1">Multi-pass membrane protein</topology>
    </subcellularLocation>
    <subcellularLocation>
        <location evidence="3">Secreted</location>
    </subcellularLocation>
</comment>
<evidence type="ECO:0000256" key="3">
    <source>
        <dbReference type="ARBA" id="ARBA00004613"/>
    </source>
</evidence>
<evidence type="ECO:0000256" key="13">
    <source>
        <dbReference type="ARBA" id="ARBA00038359"/>
    </source>
</evidence>
<evidence type="ECO:0000256" key="7">
    <source>
        <dbReference type="ARBA" id="ARBA00022692"/>
    </source>
</evidence>
<feature type="region of interest" description="Disordered" evidence="15">
    <location>
        <begin position="361"/>
        <end position="435"/>
    </location>
</feature>
<comment type="similarity">
    <text evidence="4">Belongs to the RBT5 family.</text>
</comment>
<dbReference type="GO" id="GO:0098552">
    <property type="term" value="C:side of membrane"/>
    <property type="evidence" value="ECO:0007669"/>
    <property type="project" value="UniProtKB-KW"/>
</dbReference>
<feature type="disulfide bond" evidence="14">
    <location>
        <begin position="28"/>
        <end position="68"/>
    </location>
</feature>
<sequence>MASFLFLLAVLLGSLQLASGQLQELPKCGLDCIIGAVLNSTCSPTDTPCICGNAALQGHAQQCVVASCTVREQLTTLNITNAQCGIVSGHDKSWMPPMIFFIVLAGIIFVLRLVSRVVCRTNFWWDDFFNLLATIGCVGYSAVCFATGNLGLGTEIWAVPQENITPLLTLSYVEFLLYNWCEVTLRTSVLLFYIRVFPVGTGPRRIFWTVLIVSDILSVGFLLFNIFQCTPISYFWLRWDEQHEGRCINANKVTLSGGVIDLFWTLLILVIPLPYIWKLKLPPHKKFAATVMFAWGILTIAIMCYRFTTLEAYDVGQNATIDGVGVTLWSGLELDVALICACMPSIYPLFLRIIHRGRPPPPARPAPSSSVATIGGSGGKLSGRPKKRSLWSQPSMTGLTVTNSCEDPEDTSTKAPSGSYVELSEREIGSTRNSN</sequence>
<evidence type="ECO:0000313" key="20">
    <source>
        <dbReference type="Proteomes" id="UP001286456"/>
    </source>
</evidence>
<comment type="caution">
    <text evidence="19">The sequence shown here is derived from an EMBL/GenBank/DDBJ whole genome shotgun (WGS) entry which is preliminary data.</text>
</comment>
<keyword evidence="10 16" id="KW-0472">Membrane</keyword>
<evidence type="ECO:0000256" key="4">
    <source>
        <dbReference type="ARBA" id="ARBA00010031"/>
    </source>
</evidence>
<dbReference type="InterPro" id="IPR049326">
    <property type="entry name" value="Rhodopsin_dom_fungi"/>
</dbReference>
<keyword evidence="14" id="KW-0408">Iron</keyword>
<evidence type="ECO:0000256" key="17">
    <source>
        <dbReference type="SAM" id="SignalP"/>
    </source>
</evidence>
<dbReference type="InterPro" id="IPR008427">
    <property type="entry name" value="Extracellular_membr_CFEM_dom"/>
</dbReference>
<gene>
    <name evidence="19" type="ORF">B0T19DRAFT_230456</name>
</gene>
<dbReference type="GO" id="GO:0005576">
    <property type="term" value="C:extracellular region"/>
    <property type="evidence" value="ECO:0007669"/>
    <property type="project" value="UniProtKB-SubCell"/>
</dbReference>
<evidence type="ECO:0000313" key="19">
    <source>
        <dbReference type="EMBL" id="KAK3324431.1"/>
    </source>
</evidence>
<dbReference type="GO" id="GO:0046872">
    <property type="term" value="F:metal ion binding"/>
    <property type="evidence" value="ECO:0007669"/>
    <property type="project" value="UniProtKB-UniRule"/>
</dbReference>
<keyword evidence="11 14" id="KW-1015">Disulfide bond</keyword>
<dbReference type="SMART" id="SM00747">
    <property type="entry name" value="CFEM"/>
    <property type="match status" value="1"/>
</dbReference>
<evidence type="ECO:0000256" key="11">
    <source>
        <dbReference type="ARBA" id="ARBA00023157"/>
    </source>
</evidence>
<accession>A0AAE0IG55</accession>
<keyword evidence="6" id="KW-0336">GPI-anchor</keyword>
<keyword evidence="14" id="KW-0349">Heme</keyword>
<keyword evidence="20" id="KW-1185">Reference proteome</keyword>
<feature type="disulfide bond" evidence="14">
    <location>
        <begin position="32"/>
        <end position="63"/>
    </location>
</feature>
<evidence type="ECO:0000256" key="9">
    <source>
        <dbReference type="ARBA" id="ARBA00022989"/>
    </source>
</evidence>
<dbReference type="PANTHER" id="PTHR33048:SF143">
    <property type="entry name" value="EXTRACELLULAR MEMBRANE PROTEIN CFEM DOMAIN-CONTAINING PROTEIN-RELATED"/>
    <property type="match status" value="1"/>
</dbReference>
<evidence type="ECO:0000256" key="5">
    <source>
        <dbReference type="ARBA" id="ARBA00022525"/>
    </source>
</evidence>
<feature type="disulfide bond" evidence="14">
    <location>
        <begin position="51"/>
        <end position="84"/>
    </location>
</feature>
<keyword evidence="6" id="KW-0325">Glycoprotein</keyword>
<evidence type="ECO:0000259" key="18">
    <source>
        <dbReference type="PROSITE" id="PS52012"/>
    </source>
</evidence>
<keyword evidence="12" id="KW-0449">Lipoprotein</keyword>
<reference evidence="19" key="1">
    <citation type="journal article" date="2023" name="Mol. Phylogenet. Evol.">
        <title>Genome-scale phylogeny and comparative genomics of the fungal order Sordariales.</title>
        <authorList>
            <person name="Hensen N."/>
            <person name="Bonometti L."/>
            <person name="Westerberg I."/>
            <person name="Brannstrom I.O."/>
            <person name="Guillou S."/>
            <person name="Cros-Aarteil S."/>
            <person name="Calhoun S."/>
            <person name="Haridas S."/>
            <person name="Kuo A."/>
            <person name="Mondo S."/>
            <person name="Pangilinan J."/>
            <person name="Riley R."/>
            <person name="LaButti K."/>
            <person name="Andreopoulos B."/>
            <person name="Lipzen A."/>
            <person name="Chen C."/>
            <person name="Yan M."/>
            <person name="Daum C."/>
            <person name="Ng V."/>
            <person name="Clum A."/>
            <person name="Steindorff A."/>
            <person name="Ohm R.A."/>
            <person name="Martin F."/>
            <person name="Silar P."/>
            <person name="Natvig D.O."/>
            <person name="Lalanne C."/>
            <person name="Gautier V."/>
            <person name="Ament-Velasquez S.L."/>
            <person name="Kruys A."/>
            <person name="Hutchinson M.I."/>
            <person name="Powell A.J."/>
            <person name="Barry K."/>
            <person name="Miller A.N."/>
            <person name="Grigoriev I.V."/>
            <person name="Debuchy R."/>
            <person name="Gladieux P."/>
            <person name="Hiltunen Thoren M."/>
            <person name="Johannesson H."/>
        </authorList>
    </citation>
    <scope>NUCLEOTIDE SEQUENCE</scope>
    <source>
        <strain evidence="19">SMH4131-1</strain>
    </source>
</reference>
<feature type="disulfide bond" evidence="14">
    <location>
        <begin position="42"/>
        <end position="49"/>
    </location>
</feature>
<evidence type="ECO:0000256" key="16">
    <source>
        <dbReference type="SAM" id="Phobius"/>
    </source>
</evidence>
<feature type="transmembrane region" description="Helical" evidence="16">
    <location>
        <begin position="206"/>
        <end position="227"/>
    </location>
</feature>
<evidence type="ECO:0000256" key="14">
    <source>
        <dbReference type="PROSITE-ProRule" id="PRU01356"/>
    </source>
</evidence>
<dbReference type="InterPro" id="IPR052337">
    <property type="entry name" value="SAT4-like"/>
</dbReference>
<feature type="signal peptide" evidence="17">
    <location>
        <begin position="1"/>
        <end position="20"/>
    </location>
</feature>
<dbReference type="Proteomes" id="UP001286456">
    <property type="component" value="Unassembled WGS sequence"/>
</dbReference>
<evidence type="ECO:0000256" key="2">
    <source>
        <dbReference type="ARBA" id="ARBA00004589"/>
    </source>
</evidence>
<reference evidence="19" key="2">
    <citation type="submission" date="2023-06" db="EMBL/GenBank/DDBJ databases">
        <authorList>
            <consortium name="Lawrence Berkeley National Laboratory"/>
            <person name="Haridas S."/>
            <person name="Hensen N."/>
            <person name="Bonometti L."/>
            <person name="Westerberg I."/>
            <person name="Brannstrom I.O."/>
            <person name="Guillou S."/>
            <person name="Cros-Aarteil S."/>
            <person name="Calhoun S."/>
            <person name="Kuo A."/>
            <person name="Mondo S."/>
            <person name="Pangilinan J."/>
            <person name="Riley R."/>
            <person name="Labutti K."/>
            <person name="Andreopoulos B."/>
            <person name="Lipzen A."/>
            <person name="Chen C."/>
            <person name="Yanf M."/>
            <person name="Daum C."/>
            <person name="Ng V."/>
            <person name="Clum A."/>
            <person name="Steindorff A."/>
            <person name="Ohm R."/>
            <person name="Martin F."/>
            <person name="Silar P."/>
            <person name="Natvig D."/>
            <person name="Lalanne C."/>
            <person name="Gautier V."/>
            <person name="Ament-Velasquez S.L."/>
            <person name="Kruys A."/>
            <person name="Hutchinson M.I."/>
            <person name="Powell A.J."/>
            <person name="Barry K."/>
            <person name="Miller A.N."/>
            <person name="Grigoriev I.V."/>
            <person name="Debuchy R."/>
            <person name="Gladieux P."/>
            <person name="Thoren M.H."/>
            <person name="Johannesson H."/>
        </authorList>
    </citation>
    <scope>NUCLEOTIDE SEQUENCE</scope>
    <source>
        <strain evidence="19">SMH4131-1</strain>
    </source>
</reference>
<dbReference type="EMBL" id="JAUEPO010000004">
    <property type="protein sequence ID" value="KAK3324431.1"/>
    <property type="molecule type" value="Genomic_DNA"/>
</dbReference>
<dbReference type="PROSITE" id="PS52012">
    <property type="entry name" value="CFEM"/>
    <property type="match status" value="1"/>
</dbReference>
<feature type="binding site" description="axial binding residue" evidence="14">
    <location>
        <position position="46"/>
    </location>
    <ligand>
        <name>heme</name>
        <dbReference type="ChEBI" id="CHEBI:30413"/>
    </ligand>
    <ligandPart>
        <name>Fe</name>
        <dbReference type="ChEBI" id="CHEBI:18248"/>
    </ligandPart>
</feature>
<feature type="transmembrane region" description="Helical" evidence="16">
    <location>
        <begin position="127"/>
        <end position="148"/>
    </location>
</feature>
<evidence type="ECO:0000256" key="10">
    <source>
        <dbReference type="ARBA" id="ARBA00023136"/>
    </source>
</evidence>
<comment type="similarity">
    <text evidence="13">Belongs to the SAT4 family.</text>
</comment>
<proteinExistence type="inferred from homology"/>